<comment type="caution">
    <text evidence="1">The sequence shown here is derived from an EMBL/GenBank/DDBJ whole genome shotgun (WGS) entry which is preliminary data.</text>
</comment>
<dbReference type="EMBL" id="JAYKXN010000004">
    <property type="protein sequence ID" value="KAK7293211.1"/>
    <property type="molecule type" value="Genomic_DNA"/>
</dbReference>
<gene>
    <name evidence="1" type="ORF">RJT34_16074</name>
</gene>
<organism evidence="1 2">
    <name type="scientific">Clitoria ternatea</name>
    <name type="common">Butterfly pea</name>
    <dbReference type="NCBI Taxonomy" id="43366"/>
    <lineage>
        <taxon>Eukaryota</taxon>
        <taxon>Viridiplantae</taxon>
        <taxon>Streptophyta</taxon>
        <taxon>Embryophyta</taxon>
        <taxon>Tracheophyta</taxon>
        <taxon>Spermatophyta</taxon>
        <taxon>Magnoliopsida</taxon>
        <taxon>eudicotyledons</taxon>
        <taxon>Gunneridae</taxon>
        <taxon>Pentapetalae</taxon>
        <taxon>rosids</taxon>
        <taxon>fabids</taxon>
        <taxon>Fabales</taxon>
        <taxon>Fabaceae</taxon>
        <taxon>Papilionoideae</taxon>
        <taxon>50 kb inversion clade</taxon>
        <taxon>NPAAA clade</taxon>
        <taxon>indigoferoid/millettioid clade</taxon>
        <taxon>Phaseoleae</taxon>
        <taxon>Clitoria</taxon>
    </lineage>
</organism>
<evidence type="ECO:0000313" key="1">
    <source>
        <dbReference type="EMBL" id="KAK7293211.1"/>
    </source>
</evidence>
<keyword evidence="2" id="KW-1185">Reference proteome</keyword>
<proteinExistence type="predicted"/>
<reference evidence="1 2" key="1">
    <citation type="submission" date="2024-01" db="EMBL/GenBank/DDBJ databases">
        <title>The genomes of 5 underutilized Papilionoideae crops provide insights into root nodulation and disease resistance.</title>
        <authorList>
            <person name="Yuan L."/>
        </authorList>
    </citation>
    <scope>NUCLEOTIDE SEQUENCE [LARGE SCALE GENOMIC DNA]</scope>
    <source>
        <strain evidence="1">LY-2023</strain>
        <tissue evidence="1">Leaf</tissue>
    </source>
</reference>
<accession>A0AAN9PCK6</accession>
<dbReference type="AlphaFoldDB" id="A0AAN9PCK6"/>
<sequence>MRSLHSFGLYDCGRRRFRNTLRLLSYIITCMRAWDFPLSDELRVFEMGLDKRKDHLLPKKLYYHRALPRYAPLFILVQPHLHHQIQALWLSRIWPSVISSKVQILRDRVEPSSPSHALHLQYPSCHLIHLRVSLYF</sequence>
<protein>
    <submittedName>
        <fullName evidence="1">Uncharacterized protein</fullName>
    </submittedName>
</protein>
<dbReference type="Proteomes" id="UP001359559">
    <property type="component" value="Unassembled WGS sequence"/>
</dbReference>
<evidence type="ECO:0000313" key="2">
    <source>
        <dbReference type="Proteomes" id="UP001359559"/>
    </source>
</evidence>
<name>A0AAN9PCK6_CLITE</name>